<evidence type="ECO:0000313" key="3">
    <source>
        <dbReference type="EMBL" id="KAF7231926.1"/>
    </source>
</evidence>
<protein>
    <submittedName>
        <fullName evidence="3">Uncharacterized protein</fullName>
    </submittedName>
</protein>
<evidence type="ECO:0000313" key="4">
    <source>
        <dbReference type="Proteomes" id="UP000822476"/>
    </source>
</evidence>
<accession>A0A8S9Y875</accession>
<name>A0A8S9Y875_9TREM</name>
<reference evidence="3" key="1">
    <citation type="submission" date="2019-07" db="EMBL/GenBank/DDBJ databases">
        <title>Annotation for the trematode Paragonimus miyazaki's.</title>
        <authorList>
            <person name="Choi Y.-J."/>
        </authorList>
    </citation>
    <scope>NUCLEOTIDE SEQUENCE</scope>
    <source>
        <strain evidence="3">Japan</strain>
    </source>
</reference>
<dbReference type="Proteomes" id="UP000822476">
    <property type="component" value="Unassembled WGS sequence"/>
</dbReference>
<keyword evidence="4" id="KW-1185">Reference proteome</keyword>
<dbReference type="EMBL" id="JTDE01022215">
    <property type="protein sequence ID" value="KAF7231926.1"/>
    <property type="molecule type" value="Genomic_DNA"/>
</dbReference>
<sequence>MISLSCFIICFCIFFIDNSHATVNFVYIEPNHRILSQKKHNKVTVCVRHNEQRLCTPEEKKIFTSAYCEVISADPGTLSSTAVSRLFTQDIDLRELDPGVYRFVCRLGPGQEAVEARRLVLPDDSPRLDCSSGGKFIDLHDRLTERMICCLRTPVRSVWVRQFARSVQWCQNNLQCSTPAKGTSFYNGVLYFSQPDMTEPGNMHIQCGNGLYDEWHYLIDKRALDLTIRLYPTDWILFSKTRIQLNVCLSRKKELHCLLHMEESQQQILCDVSIIRPDNGVTVKIYRRASRLEFLSPIIEGLYRMNCTHLETGVQGVLERYALHQGSFALDCSMAPLWIYLDQSRGEHIFCRWQLQVSRFWMGVFTQMQIPWEPFNCSDKEGKLEFRDGVLQLDVNKPIRGLFRISCGNKLVNSRLLITKNYGDLRITLRPSAILINRTVGGVLWAELDWRNSSQRDLSELRRYYSVYCTLHTRIPSNQTWMQNFSNHLDIQEMPNGLVYINCECPDLGLRRTFPKYVVGHPIKFETIITPVLSEWIADPAARTLDDCIQPSASIEVGNRVLVLSVAEMDISSAAKLCSGYEHGKKFYIRDTDLDLFFSPTQPFYTINQTSEVKIYIGTANATKQQANILKSIPLECKVVNPHGVPVHLVTTPGSLINVPNYVSFKDASELLPSGMYHYRCDYHSGMLSMETSMTLIGNWKSLIHNASAANEGSTLIIDTRATIGPHHYECSYNKNGLQLKTKLEFYVTNASEMELKLNFRTNRSLIYNPMKDKEIIIECSAGYLGAMIGQRPEWQFITGKQQARAGDRSHYSEAKSVFYIKDMRIGSNSIRCKLSVYSMCLSKLVIFRIVDPHPRVTFMPKTRYYEVGSRVKCVPENEYDNMEPYDTEILMVFSSDVGIISAGRRSIMWTGTTTLNTLSLVTIQCTLQMNYLDQIEHVNKQEVIFQVSTVATGLNFMPSTIDLNNEDQFGCLTSSQGKTGGPILAFPRDIDHPGRAYLTSDIWQQGEWMAHNSYIYSCILILPNRDPVFIEDSVHITKKPTRLFFRKLGWSWMEGWKCETDGFPVTSADFNVTMLDQPVGSHFDISNDTVVVTQFSIFGRVRLSCVLNYRSKSSILIKKITEDVIFVDTGHVWDGNVQQFTENTNPVYFILTSVISLLYIIVYRFMWNRVPLASSWFVRLSADLVEYDVDPPCDAHLLITETLLGRNDFAYFCDLIGEFDVTQKMCVLVWQKAKPKRDSILEASHPRDLLFKTRSLDIDETETVSESLSFEESHETFWNRDSTPKQPPVETQSERRRSIMITGVERPSGRLSLVVGKNVSDPRNLDTRIRRLSLLTTDGTLFDEPTDDIEMRSTIS</sequence>
<evidence type="ECO:0000256" key="1">
    <source>
        <dbReference type="SAM" id="MobiDB-lite"/>
    </source>
</evidence>
<evidence type="ECO:0000256" key="2">
    <source>
        <dbReference type="SAM" id="SignalP"/>
    </source>
</evidence>
<organism evidence="3 4">
    <name type="scientific">Paragonimus skrjabini miyazakii</name>
    <dbReference type="NCBI Taxonomy" id="59628"/>
    <lineage>
        <taxon>Eukaryota</taxon>
        <taxon>Metazoa</taxon>
        <taxon>Spiralia</taxon>
        <taxon>Lophotrochozoa</taxon>
        <taxon>Platyhelminthes</taxon>
        <taxon>Trematoda</taxon>
        <taxon>Digenea</taxon>
        <taxon>Plagiorchiida</taxon>
        <taxon>Troglotremata</taxon>
        <taxon>Troglotrematidae</taxon>
        <taxon>Paragonimus</taxon>
    </lineage>
</organism>
<feature type="signal peptide" evidence="2">
    <location>
        <begin position="1"/>
        <end position="21"/>
    </location>
</feature>
<keyword evidence="2" id="KW-0732">Signal</keyword>
<gene>
    <name evidence="3" type="ORF">EG68_05742</name>
</gene>
<comment type="caution">
    <text evidence="3">The sequence shown here is derived from an EMBL/GenBank/DDBJ whole genome shotgun (WGS) entry which is preliminary data.</text>
</comment>
<feature type="chain" id="PRO_5035842106" evidence="2">
    <location>
        <begin position="22"/>
        <end position="1357"/>
    </location>
</feature>
<dbReference type="OrthoDB" id="6237770at2759"/>
<proteinExistence type="predicted"/>
<feature type="region of interest" description="Disordered" evidence="1">
    <location>
        <begin position="1277"/>
        <end position="1296"/>
    </location>
</feature>